<organism evidence="1 2">
    <name type="scientific">Steinernema carpocapsae</name>
    <name type="common">Entomopathogenic nematode</name>
    <dbReference type="NCBI Taxonomy" id="34508"/>
    <lineage>
        <taxon>Eukaryota</taxon>
        <taxon>Metazoa</taxon>
        <taxon>Ecdysozoa</taxon>
        <taxon>Nematoda</taxon>
        <taxon>Chromadorea</taxon>
        <taxon>Rhabditida</taxon>
        <taxon>Tylenchina</taxon>
        <taxon>Panagrolaimomorpha</taxon>
        <taxon>Strongyloidoidea</taxon>
        <taxon>Steinernematidae</taxon>
        <taxon>Steinernema</taxon>
    </lineage>
</organism>
<dbReference type="Proteomes" id="UP000298663">
    <property type="component" value="Unassembled WGS sequence"/>
</dbReference>
<sequence>MCDKNVQDGPKKQRAYLGAVAFLKHTIHLANKCTTLDPTGACYSSFDAELPVAQFILTLLASKMQPLRDKRAVSFCATLFVR</sequence>
<name>A0A4U5MK93_STECR</name>
<reference evidence="1 2" key="2">
    <citation type="journal article" date="2019" name="G3 (Bethesda)">
        <title>Hybrid Assembly of the Genome of the Entomopathogenic Nematode Steinernema carpocapsae Identifies the X-Chromosome.</title>
        <authorList>
            <person name="Serra L."/>
            <person name="Macchietto M."/>
            <person name="Macias-Munoz A."/>
            <person name="McGill C.J."/>
            <person name="Rodriguez I.M."/>
            <person name="Rodriguez B."/>
            <person name="Murad R."/>
            <person name="Mortazavi A."/>
        </authorList>
    </citation>
    <scope>NUCLEOTIDE SEQUENCE [LARGE SCALE GENOMIC DNA]</scope>
    <source>
        <strain evidence="1 2">ALL</strain>
    </source>
</reference>
<gene>
    <name evidence="1" type="ORF">L596_021919</name>
</gene>
<reference evidence="1 2" key="1">
    <citation type="journal article" date="2015" name="Genome Biol.">
        <title>Comparative genomics of Steinernema reveals deeply conserved gene regulatory networks.</title>
        <authorList>
            <person name="Dillman A.R."/>
            <person name="Macchietto M."/>
            <person name="Porter C.F."/>
            <person name="Rogers A."/>
            <person name="Williams B."/>
            <person name="Antoshechkin I."/>
            <person name="Lee M.M."/>
            <person name="Goodwin Z."/>
            <person name="Lu X."/>
            <person name="Lewis E.E."/>
            <person name="Goodrich-Blair H."/>
            <person name="Stock S.P."/>
            <person name="Adams B.J."/>
            <person name="Sternberg P.W."/>
            <person name="Mortazavi A."/>
        </authorList>
    </citation>
    <scope>NUCLEOTIDE SEQUENCE [LARGE SCALE GENOMIC DNA]</scope>
    <source>
        <strain evidence="1 2">ALL</strain>
    </source>
</reference>
<proteinExistence type="predicted"/>
<evidence type="ECO:0000313" key="2">
    <source>
        <dbReference type="Proteomes" id="UP000298663"/>
    </source>
</evidence>
<dbReference type="EMBL" id="AZBU02000007">
    <property type="protein sequence ID" value="TKR69814.1"/>
    <property type="molecule type" value="Genomic_DNA"/>
</dbReference>
<keyword evidence="2" id="KW-1185">Reference proteome</keyword>
<protein>
    <submittedName>
        <fullName evidence="1">Uncharacterized protein</fullName>
    </submittedName>
</protein>
<evidence type="ECO:0000313" key="1">
    <source>
        <dbReference type="EMBL" id="TKR69814.1"/>
    </source>
</evidence>
<comment type="caution">
    <text evidence="1">The sequence shown here is derived from an EMBL/GenBank/DDBJ whole genome shotgun (WGS) entry which is preliminary data.</text>
</comment>
<dbReference type="AlphaFoldDB" id="A0A4U5MK93"/>
<accession>A0A4U5MK93</accession>